<evidence type="ECO:0000259" key="1">
    <source>
        <dbReference type="Pfam" id="PF16919"/>
    </source>
</evidence>
<protein>
    <submittedName>
        <fullName evidence="2">Serine/threonine-protein kinase PknG</fullName>
        <ecNumber evidence="2">2.7.11.1</ecNumber>
    </submittedName>
</protein>
<dbReference type="EC" id="2.7.11.1" evidence="2"/>
<dbReference type="EMBL" id="LIIN01000111">
    <property type="protein sequence ID" value="KZX20316.1"/>
    <property type="molecule type" value="Genomic_DNA"/>
</dbReference>
<dbReference type="Proteomes" id="UP000076717">
    <property type="component" value="Unassembled WGS sequence"/>
</dbReference>
<keyword evidence="2" id="KW-0418">Kinase</keyword>
<dbReference type="GO" id="GO:0004674">
    <property type="term" value="F:protein serine/threonine kinase activity"/>
    <property type="evidence" value="ECO:0007669"/>
    <property type="project" value="UniProtKB-EC"/>
</dbReference>
<keyword evidence="2" id="KW-0808">Transferase</keyword>
<sequence>MTEAVLPERKRFCSHCGTAVGRGRDGRPGRTEGFCPSCRTPFSFTPQLSRGDVVGGQYEVVGCLPTAGSAGSTWRATATSRAAGSC</sequence>
<gene>
    <name evidence="2" type="primary">pknG_2</name>
    <name evidence="2" type="ORF">ACH61_02580</name>
</gene>
<reference evidence="2 3" key="1">
    <citation type="submission" date="2015-08" db="EMBL/GenBank/DDBJ databases">
        <title>Draft Genome Sequence of Rathayibacter sp. Strain VKM Ac-2596 Isolated from Leaf Gall Induced by Plant-Parasitic Nematodes.</title>
        <authorList>
            <person name="Vasilenko O.V."/>
            <person name="Starodumova I.P."/>
            <person name="Tarlachkov S.V."/>
            <person name="Dorofeeva L.V."/>
            <person name="Evtushenko L.I."/>
        </authorList>
    </citation>
    <scope>NUCLEOTIDE SEQUENCE [LARGE SCALE GENOMIC DNA]</scope>
    <source>
        <strain evidence="2 3">VKM Ac-2596</strain>
    </source>
</reference>
<comment type="caution">
    <text evidence="2">The sequence shown here is derived from an EMBL/GenBank/DDBJ whole genome shotgun (WGS) entry which is preliminary data.</text>
</comment>
<evidence type="ECO:0000313" key="3">
    <source>
        <dbReference type="Proteomes" id="UP000076717"/>
    </source>
</evidence>
<feature type="domain" description="Protein kinase G rubredoxin" evidence="1">
    <location>
        <begin position="1"/>
        <end position="48"/>
    </location>
</feature>
<accession>A0A166HBQ3</accession>
<organism evidence="2 3">
    <name type="scientific">Rathayibacter tanaceti</name>
    <dbReference type="NCBI Taxonomy" id="1671680"/>
    <lineage>
        <taxon>Bacteria</taxon>
        <taxon>Bacillati</taxon>
        <taxon>Actinomycetota</taxon>
        <taxon>Actinomycetes</taxon>
        <taxon>Micrococcales</taxon>
        <taxon>Microbacteriaceae</taxon>
        <taxon>Rathayibacter</taxon>
    </lineage>
</organism>
<dbReference type="Pfam" id="PF16919">
    <property type="entry name" value="PknG_rubred"/>
    <property type="match status" value="1"/>
</dbReference>
<dbReference type="AlphaFoldDB" id="A0A166HBQ3"/>
<keyword evidence="3" id="KW-1185">Reference proteome</keyword>
<dbReference type="InterPro" id="IPR031634">
    <property type="entry name" value="PknG_rubred"/>
</dbReference>
<evidence type="ECO:0000313" key="2">
    <source>
        <dbReference type="EMBL" id="KZX20316.1"/>
    </source>
</evidence>
<proteinExistence type="predicted"/>
<name>A0A166HBQ3_9MICO</name>
<dbReference type="Gene3D" id="3.30.200.20">
    <property type="entry name" value="Phosphorylase Kinase, domain 1"/>
    <property type="match status" value="1"/>
</dbReference>